<dbReference type="EMBL" id="AP018553">
    <property type="protein sequence ID" value="BBD72878.1"/>
    <property type="molecule type" value="Genomic_DNA"/>
</dbReference>
<dbReference type="Proteomes" id="UP000616143">
    <property type="component" value="Unassembled WGS sequence"/>
</dbReference>
<reference evidence="1" key="3">
    <citation type="journal article" date="2019" name="BMC Res. Notes">
        <title>Complete genome sequence of the Sulfodiicoccus acidiphilus strain HS-1T, the first crenarchaeon that lacks polB3, isolated from an acidic hot spring in Ohwaku-dani, Hakone, Japan.</title>
        <authorList>
            <person name="Sakai H.D."/>
            <person name="Kurosawa N."/>
        </authorList>
    </citation>
    <scope>NUCLEOTIDE SEQUENCE</scope>
    <source>
        <strain evidence="1">HS-1</strain>
    </source>
</reference>
<evidence type="ECO:0000313" key="1">
    <source>
        <dbReference type="EMBL" id="BBD72878.1"/>
    </source>
</evidence>
<accession>A0A348B3X6</accession>
<dbReference type="EMBL" id="BMQS01000002">
    <property type="protein sequence ID" value="GGT88298.1"/>
    <property type="molecule type" value="Genomic_DNA"/>
</dbReference>
<reference evidence="2" key="1">
    <citation type="journal article" date="2014" name="Int. J. Syst. Evol. Microbiol.">
        <title>Complete genome sequence of Corynebacterium casei LMG S-19264T (=DSM 44701T), isolated from a smear-ripened cheese.</title>
        <authorList>
            <consortium name="US DOE Joint Genome Institute (JGI-PGF)"/>
            <person name="Walter F."/>
            <person name="Albersmeier A."/>
            <person name="Kalinowski J."/>
            <person name="Ruckert C."/>
        </authorList>
    </citation>
    <scope>NUCLEOTIDE SEQUENCE</scope>
    <source>
        <strain evidence="2">JCM 31740</strain>
    </source>
</reference>
<evidence type="ECO:0000313" key="2">
    <source>
        <dbReference type="EMBL" id="GGT88298.1"/>
    </source>
</evidence>
<dbReference type="AlphaFoldDB" id="A0A348B3X6"/>
<proteinExistence type="predicted"/>
<gene>
    <name evidence="2" type="ORF">GCM10007116_02850</name>
    <name evidence="1" type="ORF">HS1genome_1267</name>
</gene>
<dbReference type="KEGG" id="sacd:HS1genome_1267"/>
<reference evidence="2" key="4">
    <citation type="submission" date="2020-09" db="EMBL/GenBank/DDBJ databases">
        <authorList>
            <person name="Sun Q."/>
            <person name="Ohkuma M."/>
        </authorList>
    </citation>
    <scope>NUCLEOTIDE SEQUENCE</scope>
    <source>
        <strain evidence="2">JCM 31740</strain>
    </source>
</reference>
<reference evidence="3" key="2">
    <citation type="submission" date="2018-04" db="EMBL/GenBank/DDBJ databases">
        <title>Complete genome sequence of Sulfodiicoccus acidiphilus strain HS-1.</title>
        <authorList>
            <person name="Sakai H.D."/>
            <person name="Kurosawa N."/>
        </authorList>
    </citation>
    <scope>NUCLEOTIDE SEQUENCE [LARGE SCALE GENOMIC DNA]</scope>
    <source>
        <strain evidence="3">HS-1</strain>
    </source>
</reference>
<keyword evidence="3" id="KW-1185">Reference proteome</keyword>
<protein>
    <submittedName>
        <fullName evidence="1">Uncharacterized protein</fullName>
    </submittedName>
</protein>
<sequence>MDTFFREAYPGKRSLQTGLEKISLDLREIRFPDEPSLIVYSVRKLKHFTTFRKYKGNTSLGRAR</sequence>
<evidence type="ECO:0000313" key="3">
    <source>
        <dbReference type="Proteomes" id="UP000276741"/>
    </source>
</evidence>
<dbReference type="Proteomes" id="UP000276741">
    <property type="component" value="Chromosome"/>
</dbReference>
<organism evidence="1 3">
    <name type="scientific">Sulfodiicoccus acidiphilus</name>
    <dbReference type="NCBI Taxonomy" id="1670455"/>
    <lineage>
        <taxon>Archaea</taxon>
        <taxon>Thermoproteota</taxon>
        <taxon>Thermoprotei</taxon>
        <taxon>Sulfolobales</taxon>
        <taxon>Sulfolobaceae</taxon>
        <taxon>Sulfodiicoccus</taxon>
    </lineage>
</organism>
<name>A0A348B3X6_9CREN</name>